<dbReference type="Proteomes" id="UP001596484">
    <property type="component" value="Unassembled WGS sequence"/>
</dbReference>
<accession>A0ABW2RZR7</accession>
<dbReference type="PRINTS" id="PR00081">
    <property type="entry name" value="GDHRDH"/>
</dbReference>
<dbReference type="EC" id="1.-.-.-" evidence="3"/>
<evidence type="ECO:0000313" key="4">
    <source>
        <dbReference type="Proteomes" id="UP001596484"/>
    </source>
</evidence>
<comment type="similarity">
    <text evidence="1">Belongs to the short-chain dehydrogenases/reductases (SDR) family.</text>
</comment>
<dbReference type="Gene3D" id="3.40.50.720">
    <property type="entry name" value="NAD(P)-binding Rossmann-like Domain"/>
    <property type="match status" value="1"/>
</dbReference>
<dbReference type="EMBL" id="JBHTCS010000017">
    <property type="protein sequence ID" value="MFC7449028.1"/>
    <property type="molecule type" value="Genomic_DNA"/>
</dbReference>
<gene>
    <name evidence="3" type="ORF">ACFQS9_14115</name>
</gene>
<sequence>MSGGGNRTALITGASRGIGLGIANRLAQLGYSLTITARDAERLGVVERDLRAAGAAEVVSIAGDMADEADIAEVTSVHAERFGAMTALIINAGVGTAGAIGDFPLRRFDKTLAVNLRAPFQLIQQSLPMLRAGAATDPGRGAKIVALASITGVYAEQGLAAYGATKAALISLVATLNAEESGNGVCATTISPAFVNTDMSAWTHEQVPPGAMLEVDDVVEMVDALLRLSSRAVVPNLVMARAGTDGYRA</sequence>
<reference evidence="4" key="1">
    <citation type="journal article" date="2019" name="Int. J. Syst. Evol. Microbiol.">
        <title>The Global Catalogue of Microorganisms (GCM) 10K type strain sequencing project: providing services to taxonomists for standard genome sequencing and annotation.</title>
        <authorList>
            <consortium name="The Broad Institute Genomics Platform"/>
            <consortium name="The Broad Institute Genome Sequencing Center for Infectious Disease"/>
            <person name="Wu L."/>
            <person name="Ma J."/>
        </authorList>
    </citation>
    <scope>NUCLEOTIDE SEQUENCE [LARGE SCALE GENOMIC DNA]</scope>
    <source>
        <strain evidence="4">ICMP 19430</strain>
    </source>
</reference>
<dbReference type="CDD" id="cd05233">
    <property type="entry name" value="SDR_c"/>
    <property type="match status" value="1"/>
</dbReference>
<keyword evidence="2 3" id="KW-0560">Oxidoreductase</keyword>
<dbReference type="InterPro" id="IPR036291">
    <property type="entry name" value="NAD(P)-bd_dom_sf"/>
</dbReference>
<evidence type="ECO:0000313" key="3">
    <source>
        <dbReference type="EMBL" id="MFC7449028.1"/>
    </source>
</evidence>
<evidence type="ECO:0000256" key="1">
    <source>
        <dbReference type="ARBA" id="ARBA00006484"/>
    </source>
</evidence>
<dbReference type="PANTHER" id="PTHR44196:SF1">
    <property type="entry name" value="DEHYDROGENASE_REDUCTASE SDR FAMILY MEMBER 7B"/>
    <property type="match status" value="1"/>
</dbReference>
<dbReference type="GO" id="GO:0016491">
    <property type="term" value="F:oxidoreductase activity"/>
    <property type="evidence" value="ECO:0007669"/>
    <property type="project" value="UniProtKB-KW"/>
</dbReference>
<dbReference type="PANTHER" id="PTHR44196">
    <property type="entry name" value="DEHYDROGENASE/REDUCTASE SDR FAMILY MEMBER 7B"/>
    <property type="match status" value="1"/>
</dbReference>
<evidence type="ECO:0000256" key="2">
    <source>
        <dbReference type="ARBA" id="ARBA00023002"/>
    </source>
</evidence>
<proteinExistence type="inferred from homology"/>
<keyword evidence="4" id="KW-1185">Reference proteome</keyword>
<protein>
    <submittedName>
        <fullName evidence="3">SDR family NAD(P)-dependent oxidoreductase</fullName>
        <ecNumber evidence="3">1.-.-.-</ecNumber>
    </submittedName>
</protein>
<dbReference type="InterPro" id="IPR002347">
    <property type="entry name" value="SDR_fam"/>
</dbReference>
<dbReference type="SUPFAM" id="SSF51735">
    <property type="entry name" value="NAD(P)-binding Rossmann-fold domains"/>
    <property type="match status" value="1"/>
</dbReference>
<dbReference type="RefSeq" id="WP_378405671.1">
    <property type="nucleotide sequence ID" value="NZ_JBHTCS010000017.1"/>
</dbReference>
<comment type="caution">
    <text evidence="3">The sequence shown here is derived from an EMBL/GenBank/DDBJ whole genome shotgun (WGS) entry which is preliminary data.</text>
</comment>
<dbReference type="Pfam" id="PF00106">
    <property type="entry name" value="adh_short"/>
    <property type="match status" value="1"/>
</dbReference>
<name>A0ABW2RZR7_9NOCA</name>
<organism evidence="3 4">
    <name type="scientific">Rhodococcus daqingensis</name>
    <dbReference type="NCBI Taxonomy" id="2479363"/>
    <lineage>
        <taxon>Bacteria</taxon>
        <taxon>Bacillati</taxon>
        <taxon>Actinomycetota</taxon>
        <taxon>Actinomycetes</taxon>
        <taxon>Mycobacteriales</taxon>
        <taxon>Nocardiaceae</taxon>
        <taxon>Rhodococcus</taxon>
    </lineage>
</organism>